<protein>
    <submittedName>
        <fullName evidence="1">Uncharacterized protein</fullName>
    </submittedName>
</protein>
<evidence type="ECO:0000313" key="1">
    <source>
        <dbReference type="EMBL" id="JAH41329.1"/>
    </source>
</evidence>
<name>A0A0E9SIZ3_ANGAN</name>
<dbReference type="AlphaFoldDB" id="A0A0E9SIZ3"/>
<proteinExistence type="predicted"/>
<organism evidence="1">
    <name type="scientific">Anguilla anguilla</name>
    <name type="common">European freshwater eel</name>
    <name type="synonym">Muraena anguilla</name>
    <dbReference type="NCBI Taxonomy" id="7936"/>
    <lineage>
        <taxon>Eukaryota</taxon>
        <taxon>Metazoa</taxon>
        <taxon>Chordata</taxon>
        <taxon>Craniata</taxon>
        <taxon>Vertebrata</taxon>
        <taxon>Euteleostomi</taxon>
        <taxon>Actinopterygii</taxon>
        <taxon>Neopterygii</taxon>
        <taxon>Teleostei</taxon>
        <taxon>Anguilliformes</taxon>
        <taxon>Anguillidae</taxon>
        <taxon>Anguilla</taxon>
    </lineage>
</organism>
<sequence>MLYELQNRVALHSLLGTRYFCLKNIVDGFSAIVRSQEMM</sequence>
<reference evidence="1" key="1">
    <citation type="submission" date="2014-11" db="EMBL/GenBank/DDBJ databases">
        <authorList>
            <person name="Amaro Gonzalez C."/>
        </authorList>
    </citation>
    <scope>NUCLEOTIDE SEQUENCE</scope>
</reference>
<accession>A0A0E9SIZ3</accession>
<reference evidence="1" key="2">
    <citation type="journal article" date="2015" name="Fish Shellfish Immunol.">
        <title>Early steps in the European eel (Anguilla anguilla)-Vibrio vulnificus interaction in the gills: Role of the RtxA13 toxin.</title>
        <authorList>
            <person name="Callol A."/>
            <person name="Pajuelo D."/>
            <person name="Ebbesson L."/>
            <person name="Teles M."/>
            <person name="MacKenzie S."/>
            <person name="Amaro C."/>
        </authorList>
    </citation>
    <scope>NUCLEOTIDE SEQUENCE</scope>
</reference>
<dbReference type="EMBL" id="GBXM01067248">
    <property type="protein sequence ID" value="JAH41329.1"/>
    <property type="molecule type" value="Transcribed_RNA"/>
</dbReference>